<name>A0A438NH36_EXOME</name>
<dbReference type="Pfam" id="PF12763">
    <property type="entry name" value="EH"/>
    <property type="match status" value="1"/>
</dbReference>
<dbReference type="Proteomes" id="UP000288859">
    <property type="component" value="Unassembled WGS sequence"/>
</dbReference>
<evidence type="ECO:0000256" key="1">
    <source>
        <dbReference type="SAM" id="MobiDB-lite"/>
    </source>
</evidence>
<feature type="region of interest" description="Disordered" evidence="1">
    <location>
        <begin position="41"/>
        <end position="354"/>
    </location>
</feature>
<feature type="compositionally biased region" description="Polar residues" evidence="1">
    <location>
        <begin position="203"/>
        <end position="213"/>
    </location>
</feature>
<feature type="compositionally biased region" description="Low complexity" evidence="1">
    <location>
        <begin position="177"/>
        <end position="201"/>
    </location>
</feature>
<dbReference type="PROSITE" id="PS50031">
    <property type="entry name" value="EH"/>
    <property type="match status" value="1"/>
</dbReference>
<dbReference type="InterPro" id="IPR011992">
    <property type="entry name" value="EF-hand-dom_pair"/>
</dbReference>
<feature type="compositionally biased region" description="Low complexity" evidence="1">
    <location>
        <begin position="62"/>
        <end position="82"/>
    </location>
</feature>
<dbReference type="InterPro" id="IPR000261">
    <property type="entry name" value="EH_dom"/>
</dbReference>
<feature type="domain" description="EH" evidence="2">
    <location>
        <begin position="561"/>
        <end position="640"/>
    </location>
</feature>
<gene>
    <name evidence="3" type="ORF">B0A52_01326</name>
</gene>
<protein>
    <recommendedName>
        <fullName evidence="2">EH domain-containing protein</fullName>
    </recommendedName>
</protein>
<proteinExistence type="predicted"/>
<dbReference type="Gene3D" id="1.10.238.10">
    <property type="entry name" value="EF-hand"/>
    <property type="match status" value="1"/>
</dbReference>
<evidence type="ECO:0000259" key="2">
    <source>
        <dbReference type="PROSITE" id="PS50031"/>
    </source>
</evidence>
<sequence>MTTYIEDSHPEQHPHSFRFPAIDATSASLFGRLVHGLMTETQARRPPVAPKPPFIQQNAGRNAASPSNSPAASPALRGAASAFGPGPLKPQKPLVSPPQNPSAGALAAAAAAGKKQQAQASTSASVHKRPPIQTHDSGTTARGRPLTTDHLAAPSSSSSHHSSVSPSKRKFQPHPARPTSTVAAVVASSSSSPVRRPALVRNKSGSHFSTSENPPVMRARGLSTNSSHESPQRPPKNHDALAGALASMTTGGSSVAPQKTGERPKQELGSIAQWNPQATQLPHPSPISSPSPSGAAAAATATRNASAFDMARRMFSPPTDLPPTDTRPRTFPQASPSALDSVPPSIKSTPPQTDSEIDAVRYASEPNPVHKTLPAPVPVRPDRAAVAAQEQAVLNNNTQTANREYLKQRSINALADAMVAGSIASSHAPSRVQSPAVPPPPPKPRRRSRSVGIFDSVGIHHRHLHGPSKPSDKTPPDPPPPRTMRQTLRHKSPGHDKSTDEPTKRGRKHWRRHPNMHHEGDRKRWRDKITERERKRYEGVWAANRGLFFDHETLDDSDGGEVRDHSNDMVMNVVVRDIWNRSRLPRDILEEVWDLVSPPGSKALNREEFVVGMWLIDQRLKGRKLPVKVSASVWSSVRHTAGVKISSKPIPK</sequence>
<dbReference type="AlphaFoldDB" id="A0A438NH36"/>
<feature type="region of interest" description="Disordered" evidence="1">
    <location>
        <begin position="425"/>
        <end position="524"/>
    </location>
</feature>
<dbReference type="OrthoDB" id="10045710at2759"/>
<comment type="caution">
    <text evidence="3">The sequence shown here is derived from an EMBL/GenBank/DDBJ whole genome shotgun (WGS) entry which is preliminary data.</text>
</comment>
<dbReference type="SMART" id="SM00027">
    <property type="entry name" value="EH"/>
    <property type="match status" value="1"/>
</dbReference>
<dbReference type="EMBL" id="NAJM01000003">
    <property type="protein sequence ID" value="RVX75049.1"/>
    <property type="molecule type" value="Genomic_DNA"/>
</dbReference>
<feature type="compositionally biased region" description="Basic and acidic residues" evidence="1">
    <location>
        <begin position="493"/>
        <end position="504"/>
    </location>
</feature>
<feature type="compositionally biased region" description="Low complexity" evidence="1">
    <location>
        <begin position="102"/>
        <end position="125"/>
    </location>
</feature>
<evidence type="ECO:0000313" key="4">
    <source>
        <dbReference type="Proteomes" id="UP000288859"/>
    </source>
</evidence>
<feature type="compositionally biased region" description="Low complexity" evidence="1">
    <location>
        <begin position="290"/>
        <end position="307"/>
    </location>
</feature>
<feature type="compositionally biased region" description="Low complexity" evidence="1">
    <location>
        <begin position="154"/>
        <end position="166"/>
    </location>
</feature>
<dbReference type="VEuPathDB" id="FungiDB:PV10_04664"/>
<feature type="compositionally biased region" description="Basic residues" evidence="1">
    <location>
        <begin position="505"/>
        <end position="515"/>
    </location>
</feature>
<reference evidence="3 4" key="1">
    <citation type="submission" date="2017-03" db="EMBL/GenBank/DDBJ databases">
        <title>Genomes of endolithic fungi from Antarctica.</title>
        <authorList>
            <person name="Coleine C."/>
            <person name="Masonjones S."/>
            <person name="Stajich J.E."/>
        </authorList>
    </citation>
    <scope>NUCLEOTIDE SEQUENCE [LARGE SCALE GENOMIC DNA]</scope>
    <source>
        <strain evidence="3 4">CCFEE 6314</strain>
    </source>
</reference>
<feature type="compositionally biased region" description="Pro residues" evidence="1">
    <location>
        <begin position="87"/>
        <end position="100"/>
    </location>
</feature>
<organism evidence="3 4">
    <name type="scientific">Exophiala mesophila</name>
    <name type="common">Black yeast-like fungus</name>
    <dbReference type="NCBI Taxonomy" id="212818"/>
    <lineage>
        <taxon>Eukaryota</taxon>
        <taxon>Fungi</taxon>
        <taxon>Dikarya</taxon>
        <taxon>Ascomycota</taxon>
        <taxon>Pezizomycotina</taxon>
        <taxon>Eurotiomycetes</taxon>
        <taxon>Chaetothyriomycetidae</taxon>
        <taxon>Chaetothyriales</taxon>
        <taxon>Herpotrichiellaceae</taxon>
        <taxon>Exophiala</taxon>
    </lineage>
</organism>
<dbReference type="SUPFAM" id="SSF47473">
    <property type="entry name" value="EF-hand"/>
    <property type="match status" value="1"/>
</dbReference>
<accession>A0A438NH36</accession>
<evidence type="ECO:0000313" key="3">
    <source>
        <dbReference type="EMBL" id="RVX75049.1"/>
    </source>
</evidence>
<feature type="compositionally biased region" description="Polar residues" evidence="1">
    <location>
        <begin position="247"/>
        <end position="257"/>
    </location>
</feature>